<dbReference type="InterPro" id="IPR013783">
    <property type="entry name" value="Ig-like_fold"/>
</dbReference>
<dbReference type="SUPFAM" id="SSF49299">
    <property type="entry name" value="PKD domain"/>
    <property type="match status" value="1"/>
</dbReference>
<dbReference type="InterPro" id="IPR035986">
    <property type="entry name" value="PKD_dom_sf"/>
</dbReference>
<sequence length="708" mass="78307">MRTAVNSLCRKYARGEMYRKQKAFVITAFLMLVHIGLAFGQSQSSDSLFTQPYIDVDEWRNEPVRHRYVHGGFKGTETRFSFYFPPKENYEGRFFQYITPVPDSENLSQGATGEEDKISFSIQNGAYFIETNGGGNLGLRADPLISAYKANAASAQFSRTVAKKMYNTDQRPFGYAFGGSGGAYRTIGGIENTKGVWDGVVPFVAGSPMAIPNVFTVRMHAMRVLQDKLPQIVNAIEPGGSGDMYAGLNQTEKAALMEVTKMGFPKKAWFNYEEMGIHAFPAIFQGMKMADAGYFTDFWTVPGYLGKDKYESIKKDRLQKKARIKGIITKRKAHELGLPMGSDPGRARGTADAAWKNLDQKADTIPVAIQLDTRLPEVQFLGGELKILSGETKGKALALKSIDADMVVLGAVDPKIAAALQVGDEVQIDNSDYLAAQTYHRHQVPGPEYKVWDQFRDKNGKPIYPQRPMLIGPLFTRSTVGSLPSGNFKGKMILLGSLWDTEAYPWQSDWYRNRVEESLGDASEDNFRLWFTDHANHGDFAVPGDPTHIVSYLGVLQQALLDLSNWVENGIAPAASTNYDIVDGQVIVPENANERKGIQPVIKLRANGGKRAEVSVDEKVTLSAVIEVPNGQGSLVSVEWDFDGTGEFAVAEKDINSSQEKMTLTKTHSFSQPGTYFITLRAVSQRDGNAETPFSGIQNLDRVRVVVK</sequence>
<dbReference type="Proteomes" id="UP001597641">
    <property type="component" value="Unassembled WGS sequence"/>
</dbReference>
<accession>A0ABW6C1M3</accession>
<protein>
    <submittedName>
        <fullName evidence="1">PKD domain-containing protein</fullName>
    </submittedName>
</protein>
<dbReference type="RefSeq" id="WP_377491495.1">
    <property type="nucleotide sequence ID" value="NZ_JBHUOX010000036.1"/>
</dbReference>
<dbReference type="EMBL" id="JBHUOX010000036">
    <property type="protein sequence ID" value="MFD3003665.1"/>
    <property type="molecule type" value="Genomic_DNA"/>
</dbReference>
<gene>
    <name evidence="1" type="ORF">ACFS7Z_25130</name>
</gene>
<name>A0ABW6C1M3_9BACT</name>
<dbReference type="CDD" id="cd00146">
    <property type="entry name" value="PKD"/>
    <property type="match status" value="1"/>
</dbReference>
<evidence type="ECO:0000313" key="1">
    <source>
        <dbReference type="EMBL" id="MFD3003665.1"/>
    </source>
</evidence>
<evidence type="ECO:0000313" key="2">
    <source>
        <dbReference type="Proteomes" id="UP001597641"/>
    </source>
</evidence>
<comment type="caution">
    <text evidence="1">The sequence shown here is derived from an EMBL/GenBank/DDBJ whole genome shotgun (WGS) entry which is preliminary data.</text>
</comment>
<dbReference type="Gene3D" id="2.60.40.10">
    <property type="entry name" value="Immunoglobulins"/>
    <property type="match status" value="1"/>
</dbReference>
<organism evidence="1 2">
    <name type="scientific">Pontibacter toksunensis</name>
    <dbReference type="NCBI Taxonomy" id="1332631"/>
    <lineage>
        <taxon>Bacteria</taxon>
        <taxon>Pseudomonadati</taxon>
        <taxon>Bacteroidota</taxon>
        <taxon>Cytophagia</taxon>
        <taxon>Cytophagales</taxon>
        <taxon>Hymenobacteraceae</taxon>
        <taxon>Pontibacter</taxon>
    </lineage>
</organism>
<keyword evidence="2" id="KW-1185">Reference proteome</keyword>
<reference evidence="2" key="1">
    <citation type="journal article" date="2019" name="Int. J. Syst. Evol. Microbiol.">
        <title>The Global Catalogue of Microorganisms (GCM) 10K type strain sequencing project: providing services to taxonomists for standard genome sequencing and annotation.</title>
        <authorList>
            <consortium name="The Broad Institute Genomics Platform"/>
            <consortium name="The Broad Institute Genome Sequencing Center for Infectious Disease"/>
            <person name="Wu L."/>
            <person name="Ma J."/>
        </authorList>
    </citation>
    <scope>NUCLEOTIDE SEQUENCE [LARGE SCALE GENOMIC DNA]</scope>
    <source>
        <strain evidence="2">KCTC 23984</strain>
    </source>
</reference>
<proteinExistence type="predicted"/>